<dbReference type="SUPFAM" id="SSF90112">
    <property type="entry name" value="Neurotransmitter-gated ion-channel transmembrane pore"/>
    <property type="match status" value="1"/>
</dbReference>
<organism evidence="4 5">
    <name type="scientific">Ridgeia piscesae</name>
    <name type="common">Tubeworm</name>
    <dbReference type="NCBI Taxonomy" id="27915"/>
    <lineage>
        <taxon>Eukaryota</taxon>
        <taxon>Metazoa</taxon>
        <taxon>Spiralia</taxon>
        <taxon>Lophotrochozoa</taxon>
        <taxon>Annelida</taxon>
        <taxon>Polychaeta</taxon>
        <taxon>Sedentaria</taxon>
        <taxon>Canalipalpata</taxon>
        <taxon>Sabellida</taxon>
        <taxon>Siboglinidae</taxon>
        <taxon>Ridgeia</taxon>
    </lineage>
</organism>
<feature type="domain" description="Neurotransmitter-gated ion-channel transmembrane" evidence="3">
    <location>
        <begin position="2"/>
        <end position="169"/>
    </location>
</feature>
<evidence type="ECO:0000313" key="4">
    <source>
        <dbReference type="EMBL" id="KAK2181040.1"/>
    </source>
</evidence>
<dbReference type="InterPro" id="IPR038050">
    <property type="entry name" value="Neuro_actylchol_rec"/>
</dbReference>
<gene>
    <name evidence="4" type="ORF">NP493_414g02010</name>
</gene>
<keyword evidence="1" id="KW-1133">Transmembrane helix</keyword>
<name>A0AAD9L132_RIDPI</name>
<proteinExistence type="predicted"/>
<reference evidence="4" key="1">
    <citation type="journal article" date="2023" name="Mol. Biol. Evol.">
        <title>Third-Generation Sequencing Reveals the Adaptive Role of the Epigenome in Three Deep-Sea Polychaetes.</title>
        <authorList>
            <person name="Perez M."/>
            <person name="Aroh O."/>
            <person name="Sun Y."/>
            <person name="Lan Y."/>
            <person name="Juniper S.K."/>
            <person name="Young C.R."/>
            <person name="Angers B."/>
            <person name="Qian P.Y."/>
        </authorList>
    </citation>
    <scope>NUCLEOTIDE SEQUENCE</scope>
    <source>
        <strain evidence="4">R07B-5</strain>
    </source>
</reference>
<keyword evidence="1" id="KW-0472">Membrane</keyword>
<dbReference type="Pfam" id="PF02932">
    <property type="entry name" value="Neur_chan_memb"/>
    <property type="match status" value="1"/>
</dbReference>
<evidence type="ECO:0000313" key="5">
    <source>
        <dbReference type="Proteomes" id="UP001209878"/>
    </source>
</evidence>
<keyword evidence="2" id="KW-0732">Signal</keyword>
<dbReference type="GO" id="GO:0006811">
    <property type="term" value="P:monoatomic ion transport"/>
    <property type="evidence" value="ECO:0007669"/>
    <property type="project" value="InterPro"/>
</dbReference>
<protein>
    <recommendedName>
        <fullName evidence="3">Neurotransmitter-gated ion-channel transmembrane domain-containing protein</fullName>
    </recommendedName>
</protein>
<dbReference type="EMBL" id="JAODUO010000414">
    <property type="protein sequence ID" value="KAK2181040.1"/>
    <property type="molecule type" value="Genomic_DNA"/>
</dbReference>
<sequence length="183" mass="20795">MVMVMAAVSIFASVVVLDLHHQDSSRAVPRWLRTLVFGYVGRLLCVFNPYRAECLHLSEVAAANSWRRKYEGVSANVDDGSVRGAAAGGGSCRNGLNGMYDELEVLVAQRKNLPMIEEILLHLREISAKMRKSIKRDHIKHEWRMLAKIIDRFLMIVFVGTMLILTVSILYIVPRMYQHKGRI</sequence>
<comment type="caution">
    <text evidence="4">The sequence shown here is derived from an EMBL/GenBank/DDBJ whole genome shotgun (WGS) entry which is preliminary data.</text>
</comment>
<dbReference type="InterPro" id="IPR006029">
    <property type="entry name" value="Neurotrans-gated_channel_TM"/>
</dbReference>
<accession>A0AAD9L132</accession>
<dbReference type="Proteomes" id="UP001209878">
    <property type="component" value="Unassembled WGS sequence"/>
</dbReference>
<evidence type="ECO:0000256" key="2">
    <source>
        <dbReference type="SAM" id="SignalP"/>
    </source>
</evidence>
<evidence type="ECO:0000259" key="3">
    <source>
        <dbReference type="Pfam" id="PF02932"/>
    </source>
</evidence>
<feature type="signal peptide" evidence="2">
    <location>
        <begin position="1"/>
        <end position="17"/>
    </location>
</feature>
<dbReference type="GO" id="GO:0016020">
    <property type="term" value="C:membrane"/>
    <property type="evidence" value="ECO:0007669"/>
    <property type="project" value="InterPro"/>
</dbReference>
<dbReference type="Gene3D" id="1.20.58.390">
    <property type="entry name" value="Neurotransmitter-gated ion-channel transmembrane domain"/>
    <property type="match status" value="1"/>
</dbReference>
<feature type="chain" id="PRO_5042090748" description="Neurotransmitter-gated ion-channel transmembrane domain-containing protein" evidence="2">
    <location>
        <begin position="18"/>
        <end position="183"/>
    </location>
</feature>
<keyword evidence="1" id="KW-0812">Transmembrane</keyword>
<evidence type="ECO:0000256" key="1">
    <source>
        <dbReference type="SAM" id="Phobius"/>
    </source>
</evidence>
<dbReference type="InterPro" id="IPR036719">
    <property type="entry name" value="Neuro-gated_channel_TM_sf"/>
</dbReference>
<keyword evidence="5" id="KW-1185">Reference proteome</keyword>
<feature type="transmembrane region" description="Helical" evidence="1">
    <location>
        <begin position="153"/>
        <end position="173"/>
    </location>
</feature>
<dbReference type="AlphaFoldDB" id="A0AAD9L132"/>